<feature type="transmembrane region" description="Helical" evidence="7">
    <location>
        <begin position="382"/>
        <end position="399"/>
    </location>
</feature>
<feature type="transmembrane region" description="Helical" evidence="7">
    <location>
        <begin position="318"/>
        <end position="341"/>
    </location>
</feature>
<comment type="caution">
    <text evidence="8">The sequence shown here is derived from an EMBL/GenBank/DDBJ whole genome shotgun (WGS) entry which is preliminary data.</text>
</comment>
<feature type="transmembrane region" description="Helical" evidence="7">
    <location>
        <begin position="144"/>
        <end position="163"/>
    </location>
</feature>
<accession>A0A833M6K1</accession>
<dbReference type="Proteomes" id="UP000465601">
    <property type="component" value="Unassembled WGS sequence"/>
</dbReference>
<dbReference type="Gene3D" id="1.20.1250.20">
    <property type="entry name" value="MFS general substrate transporter like domains"/>
    <property type="match status" value="1"/>
</dbReference>
<keyword evidence="2" id="KW-0813">Transport</keyword>
<keyword evidence="4 7" id="KW-0812">Transmembrane</keyword>
<dbReference type="Pfam" id="PF07690">
    <property type="entry name" value="MFS_1"/>
    <property type="match status" value="1"/>
</dbReference>
<reference evidence="8 9" key="1">
    <citation type="submission" date="2019-10" db="EMBL/GenBank/DDBJ databases">
        <title>Alkaliphilus serpentinus sp. nov. and Alkaliphilus pronyensis sp. nov., two novel anaerobic alkaliphilic species isolated from the serpentinized-hosted hydrothermal field of the Prony Bay (New Caledonia).</title>
        <authorList>
            <person name="Postec A."/>
        </authorList>
    </citation>
    <scope>NUCLEOTIDE SEQUENCE [LARGE SCALE GENOMIC DNA]</scope>
    <source>
        <strain evidence="8 9">LacT</strain>
    </source>
</reference>
<protein>
    <submittedName>
        <fullName evidence="8">MFS transporter</fullName>
    </submittedName>
</protein>
<feature type="transmembrane region" description="Helical" evidence="7">
    <location>
        <begin position="169"/>
        <end position="191"/>
    </location>
</feature>
<evidence type="ECO:0000256" key="4">
    <source>
        <dbReference type="ARBA" id="ARBA00022692"/>
    </source>
</evidence>
<proteinExistence type="predicted"/>
<evidence type="ECO:0000256" key="6">
    <source>
        <dbReference type="ARBA" id="ARBA00023136"/>
    </source>
</evidence>
<name>A0A833M6K1_9FIRM</name>
<gene>
    <name evidence="8" type="ORF">F8153_11535</name>
</gene>
<dbReference type="EMBL" id="WBZB01000040">
    <property type="protein sequence ID" value="KAB3527608.1"/>
    <property type="molecule type" value="Genomic_DNA"/>
</dbReference>
<keyword evidence="5 7" id="KW-1133">Transmembrane helix</keyword>
<evidence type="ECO:0000256" key="3">
    <source>
        <dbReference type="ARBA" id="ARBA00022475"/>
    </source>
</evidence>
<evidence type="ECO:0000256" key="7">
    <source>
        <dbReference type="SAM" id="Phobius"/>
    </source>
</evidence>
<dbReference type="GO" id="GO:0005886">
    <property type="term" value="C:plasma membrane"/>
    <property type="evidence" value="ECO:0007669"/>
    <property type="project" value="UniProtKB-SubCell"/>
</dbReference>
<dbReference type="PANTHER" id="PTHR43266">
    <property type="entry name" value="MACROLIDE-EFFLUX PROTEIN"/>
    <property type="match status" value="1"/>
</dbReference>
<dbReference type="InterPro" id="IPR036259">
    <property type="entry name" value="MFS_trans_sf"/>
</dbReference>
<evidence type="ECO:0000256" key="1">
    <source>
        <dbReference type="ARBA" id="ARBA00004651"/>
    </source>
</evidence>
<dbReference type="PANTHER" id="PTHR43266:SF9">
    <property type="entry name" value="PERMEASE, MAJOR FACILITATOR SUPERFAMILY-RELATED"/>
    <property type="match status" value="1"/>
</dbReference>
<evidence type="ECO:0000313" key="8">
    <source>
        <dbReference type="EMBL" id="KAB3527608.1"/>
    </source>
</evidence>
<dbReference type="CDD" id="cd06173">
    <property type="entry name" value="MFS_MefA_like"/>
    <property type="match status" value="1"/>
</dbReference>
<keyword evidence="9" id="KW-1185">Reference proteome</keyword>
<dbReference type="SUPFAM" id="SSF103473">
    <property type="entry name" value="MFS general substrate transporter"/>
    <property type="match status" value="1"/>
</dbReference>
<dbReference type="AlphaFoldDB" id="A0A833M6K1"/>
<evidence type="ECO:0000256" key="2">
    <source>
        <dbReference type="ARBA" id="ARBA00022448"/>
    </source>
</evidence>
<dbReference type="InterPro" id="IPR011701">
    <property type="entry name" value="MFS"/>
</dbReference>
<organism evidence="8 9">
    <name type="scientific">Alkaliphilus serpentinus</name>
    <dbReference type="NCBI Taxonomy" id="1482731"/>
    <lineage>
        <taxon>Bacteria</taxon>
        <taxon>Bacillati</taxon>
        <taxon>Bacillota</taxon>
        <taxon>Clostridia</taxon>
        <taxon>Peptostreptococcales</taxon>
        <taxon>Natronincolaceae</taxon>
        <taxon>Alkaliphilus</taxon>
    </lineage>
</organism>
<keyword evidence="3" id="KW-1003">Cell membrane</keyword>
<evidence type="ECO:0000313" key="9">
    <source>
        <dbReference type="Proteomes" id="UP000465601"/>
    </source>
</evidence>
<feature type="transmembrane region" description="Helical" evidence="7">
    <location>
        <begin position="100"/>
        <end position="123"/>
    </location>
</feature>
<sequence>MNIKERRNLILTLAGKGVSQAGSYLYSFAISFYILSITGSAQSFALSLTLSILPRILISPFAGNLVDRLNRKALVVIADLVSGILMVTLFILTINRDLSLTMIYFGSVILSVMFVFLNTSFAASYAAIVSKENIIKINSYQQTIEAFIQFMSPIIGGIIYAIIDIRMFLLINGISFLISSFSEIFIDFNLFSELKDVKKEKKEFFKDMQEGFAYLKKQKLFVAIMTYAFFINFFLAAFSVIMPFNLLTKLKLSSNSYGFINAAFPIGMMIMSMYVGKKQLKFSRSLFRNTMALLGFVKLIFAIPVLPGVNLGYMVIPYYAVAMAMLAGVAITVQIPLAVLSQTTIDEAYRGRVMGTISLISMGIIPLAYIITGMIIDYIPTYIIFSVVGAMLIAISYGIHRNEVIAQYDQQSNLVTP</sequence>
<feature type="transmembrane region" description="Helical" evidence="7">
    <location>
        <begin position="220"/>
        <end position="244"/>
    </location>
</feature>
<dbReference type="RefSeq" id="WP_151866503.1">
    <property type="nucleotide sequence ID" value="NZ_WBZB01000040.1"/>
</dbReference>
<feature type="transmembrane region" description="Helical" evidence="7">
    <location>
        <begin position="286"/>
        <end position="306"/>
    </location>
</feature>
<evidence type="ECO:0000256" key="5">
    <source>
        <dbReference type="ARBA" id="ARBA00022989"/>
    </source>
</evidence>
<feature type="transmembrane region" description="Helical" evidence="7">
    <location>
        <begin position="353"/>
        <end position="376"/>
    </location>
</feature>
<dbReference type="GO" id="GO:0022857">
    <property type="term" value="F:transmembrane transporter activity"/>
    <property type="evidence" value="ECO:0007669"/>
    <property type="project" value="InterPro"/>
</dbReference>
<dbReference type="OrthoDB" id="9775268at2"/>
<feature type="transmembrane region" description="Helical" evidence="7">
    <location>
        <begin position="44"/>
        <end position="66"/>
    </location>
</feature>
<feature type="transmembrane region" description="Helical" evidence="7">
    <location>
        <begin position="256"/>
        <end position="274"/>
    </location>
</feature>
<feature type="transmembrane region" description="Helical" evidence="7">
    <location>
        <begin position="21"/>
        <end position="38"/>
    </location>
</feature>
<keyword evidence="6 7" id="KW-0472">Membrane</keyword>
<feature type="transmembrane region" description="Helical" evidence="7">
    <location>
        <begin position="73"/>
        <end position="94"/>
    </location>
</feature>
<comment type="subcellular location">
    <subcellularLocation>
        <location evidence="1">Cell membrane</location>
        <topology evidence="1">Multi-pass membrane protein</topology>
    </subcellularLocation>
</comment>